<comment type="caution">
    <text evidence="3">The sequence shown here is derived from an EMBL/GenBank/DDBJ whole genome shotgun (WGS) entry which is preliminary data.</text>
</comment>
<dbReference type="InterPro" id="IPR036680">
    <property type="entry name" value="SPOR-like_sf"/>
</dbReference>
<dbReference type="PANTHER" id="PTHR30404">
    <property type="entry name" value="N-ACETYLMURAMOYL-L-ALANINE AMIDASE"/>
    <property type="match status" value="1"/>
</dbReference>
<dbReference type="SMART" id="SM00646">
    <property type="entry name" value="Ami_3"/>
    <property type="match status" value="1"/>
</dbReference>
<dbReference type="SUPFAM" id="SSF110997">
    <property type="entry name" value="Sporulation related repeat"/>
    <property type="match status" value="1"/>
</dbReference>
<name>A0A9D2GGN9_9FIRM</name>
<dbReference type="PANTHER" id="PTHR30404:SF0">
    <property type="entry name" value="N-ACETYLMURAMOYL-L-ALANINE AMIDASE AMIC"/>
    <property type="match status" value="1"/>
</dbReference>
<dbReference type="GO" id="GO:0042834">
    <property type="term" value="F:peptidoglycan binding"/>
    <property type="evidence" value="ECO:0007669"/>
    <property type="project" value="InterPro"/>
</dbReference>
<dbReference type="PROSITE" id="PS51724">
    <property type="entry name" value="SPOR"/>
    <property type="match status" value="1"/>
</dbReference>
<evidence type="ECO:0000313" key="4">
    <source>
        <dbReference type="Proteomes" id="UP000824101"/>
    </source>
</evidence>
<feature type="domain" description="SPOR" evidence="2">
    <location>
        <begin position="217"/>
        <end position="290"/>
    </location>
</feature>
<reference evidence="3" key="2">
    <citation type="submission" date="2021-04" db="EMBL/GenBank/DDBJ databases">
        <authorList>
            <person name="Gilroy R."/>
        </authorList>
    </citation>
    <scope>NUCLEOTIDE SEQUENCE</scope>
    <source>
        <strain evidence="3">ChiBcec1-1093</strain>
    </source>
</reference>
<evidence type="ECO:0000259" key="2">
    <source>
        <dbReference type="PROSITE" id="PS51724"/>
    </source>
</evidence>
<dbReference type="InterPro" id="IPR002508">
    <property type="entry name" value="MurNAc-LAA_cat"/>
</dbReference>
<proteinExistence type="predicted"/>
<dbReference type="GO" id="GO:0030288">
    <property type="term" value="C:outer membrane-bounded periplasmic space"/>
    <property type="evidence" value="ECO:0007669"/>
    <property type="project" value="TreeGrafter"/>
</dbReference>
<organism evidence="3 4">
    <name type="scientific">Candidatus Lachnoclostridium stercorigallinarum</name>
    <dbReference type="NCBI Taxonomy" id="2838634"/>
    <lineage>
        <taxon>Bacteria</taxon>
        <taxon>Bacillati</taxon>
        <taxon>Bacillota</taxon>
        <taxon>Clostridia</taxon>
        <taxon>Lachnospirales</taxon>
        <taxon>Lachnospiraceae</taxon>
    </lineage>
</organism>
<dbReference type="Pfam" id="PF01520">
    <property type="entry name" value="Amidase_3"/>
    <property type="match status" value="1"/>
</dbReference>
<dbReference type="InterPro" id="IPR050695">
    <property type="entry name" value="N-acetylmuramoyl_amidase_3"/>
</dbReference>
<evidence type="ECO:0000313" key="3">
    <source>
        <dbReference type="EMBL" id="HIZ79369.1"/>
    </source>
</evidence>
<dbReference type="Gene3D" id="3.30.70.1070">
    <property type="entry name" value="Sporulation related repeat"/>
    <property type="match status" value="1"/>
</dbReference>
<dbReference type="Gene3D" id="3.40.630.40">
    <property type="entry name" value="Zn-dependent exopeptidases"/>
    <property type="match status" value="1"/>
</dbReference>
<reference evidence="3" key="1">
    <citation type="journal article" date="2021" name="PeerJ">
        <title>Extensive microbial diversity within the chicken gut microbiome revealed by metagenomics and culture.</title>
        <authorList>
            <person name="Gilroy R."/>
            <person name="Ravi A."/>
            <person name="Getino M."/>
            <person name="Pursley I."/>
            <person name="Horton D.L."/>
            <person name="Alikhan N.F."/>
            <person name="Baker D."/>
            <person name="Gharbi K."/>
            <person name="Hall N."/>
            <person name="Watson M."/>
            <person name="Adriaenssens E.M."/>
            <person name="Foster-Nyarko E."/>
            <person name="Jarju S."/>
            <person name="Secka A."/>
            <person name="Antonio M."/>
            <person name="Oren A."/>
            <person name="Chaudhuri R.R."/>
            <person name="La Ragione R."/>
            <person name="Hildebrand F."/>
            <person name="Pallen M.J."/>
        </authorList>
    </citation>
    <scope>NUCLEOTIDE SEQUENCE</scope>
    <source>
        <strain evidence="3">ChiBcec1-1093</strain>
    </source>
</reference>
<dbReference type="CDD" id="cd02696">
    <property type="entry name" value="MurNAc-LAA"/>
    <property type="match status" value="1"/>
</dbReference>
<dbReference type="SUPFAM" id="SSF53187">
    <property type="entry name" value="Zn-dependent exopeptidases"/>
    <property type="match status" value="1"/>
</dbReference>
<dbReference type="GO" id="GO:0008745">
    <property type="term" value="F:N-acetylmuramoyl-L-alanine amidase activity"/>
    <property type="evidence" value="ECO:0007669"/>
    <property type="project" value="InterPro"/>
</dbReference>
<accession>A0A9D2GGN9</accession>
<gene>
    <name evidence="3" type="ORF">IAA17_06230</name>
</gene>
<keyword evidence="1" id="KW-0378">Hydrolase</keyword>
<evidence type="ECO:0000256" key="1">
    <source>
        <dbReference type="ARBA" id="ARBA00022801"/>
    </source>
</evidence>
<protein>
    <submittedName>
        <fullName evidence="3">N-acetylmuramoyl-L-alanine amidase</fullName>
    </submittedName>
</protein>
<dbReference type="InterPro" id="IPR007730">
    <property type="entry name" value="SPOR-like_dom"/>
</dbReference>
<dbReference type="Proteomes" id="UP000824101">
    <property type="component" value="Unassembled WGS sequence"/>
</dbReference>
<dbReference type="EMBL" id="DXBC01000095">
    <property type="protein sequence ID" value="HIZ79369.1"/>
    <property type="molecule type" value="Genomic_DNA"/>
</dbReference>
<dbReference type="GO" id="GO:0009253">
    <property type="term" value="P:peptidoglycan catabolic process"/>
    <property type="evidence" value="ECO:0007669"/>
    <property type="project" value="InterPro"/>
</dbReference>
<sequence>MATKIVVDAGHGGSNPGAVYQGRRESDDALRLAMAVGRILEENGYDVSYTRTTDTTQSVGQKAAIANEEGADLFVSIHRNAAEYPGKYSGVQTLIYDDSGIKKEMAQNINANLERLGFRNAGVSIRPNLVVLNSTQMPALLVEAGFIDSTTDNQLFDSRFQAIAQGIADGIMETLENQNVSGGGNMTGNSMGNNMGNNMMGNGQNCPVCPSMPEGTGPEQELYRVQAGAFRDRQNADNLLSLLENDGFPAYIIYQDGLYKVQVGAYSRLSNAIAMEREVRQKGYNTYITT</sequence>
<dbReference type="Pfam" id="PF05036">
    <property type="entry name" value="SPOR"/>
    <property type="match status" value="1"/>
</dbReference>
<dbReference type="AlphaFoldDB" id="A0A9D2GGN9"/>